<dbReference type="RefSeq" id="XP_043171085.1">
    <property type="nucleotide sequence ID" value="XM_043315150.1"/>
</dbReference>
<dbReference type="OrthoDB" id="661148at2759"/>
<protein>
    <submittedName>
        <fullName evidence="2">Uncharacterized protein</fullName>
    </submittedName>
</protein>
<reference evidence="2" key="1">
    <citation type="submission" date="2021-05" db="EMBL/GenBank/DDBJ databases">
        <authorList>
            <person name="Stam R."/>
        </authorList>
    </citation>
    <scope>NUCLEOTIDE SEQUENCE</scope>
    <source>
        <strain evidence="2">CS162</strain>
    </source>
</reference>
<evidence type="ECO:0000256" key="1">
    <source>
        <dbReference type="SAM" id="MobiDB-lite"/>
    </source>
</evidence>
<dbReference type="AlphaFoldDB" id="A0A8J2N1J0"/>
<feature type="compositionally biased region" description="Polar residues" evidence="1">
    <location>
        <begin position="1"/>
        <end position="14"/>
    </location>
</feature>
<comment type="caution">
    <text evidence="2">The sequence shown here is derived from an EMBL/GenBank/DDBJ whole genome shotgun (WGS) entry which is preliminary data.</text>
</comment>
<dbReference type="EMBL" id="CAJRGZ010000022">
    <property type="protein sequence ID" value="CAG5172770.1"/>
    <property type="molecule type" value="Genomic_DNA"/>
</dbReference>
<keyword evidence="3" id="KW-1185">Reference proteome</keyword>
<name>A0A8J2N1J0_9PLEO</name>
<feature type="compositionally biased region" description="Polar residues" evidence="1">
    <location>
        <begin position="31"/>
        <end position="41"/>
    </location>
</feature>
<evidence type="ECO:0000313" key="3">
    <source>
        <dbReference type="Proteomes" id="UP000676310"/>
    </source>
</evidence>
<evidence type="ECO:0000313" key="2">
    <source>
        <dbReference type="EMBL" id="CAG5172770.1"/>
    </source>
</evidence>
<feature type="region of interest" description="Disordered" evidence="1">
    <location>
        <begin position="1"/>
        <end position="47"/>
    </location>
</feature>
<accession>A0A8J2N1J0</accession>
<dbReference type="GeneID" id="67019532"/>
<organism evidence="2 3">
    <name type="scientific">Alternaria atra</name>
    <dbReference type="NCBI Taxonomy" id="119953"/>
    <lineage>
        <taxon>Eukaryota</taxon>
        <taxon>Fungi</taxon>
        <taxon>Dikarya</taxon>
        <taxon>Ascomycota</taxon>
        <taxon>Pezizomycotina</taxon>
        <taxon>Dothideomycetes</taxon>
        <taxon>Pleosporomycetidae</taxon>
        <taxon>Pleosporales</taxon>
        <taxon>Pleosporineae</taxon>
        <taxon>Pleosporaceae</taxon>
        <taxon>Alternaria</taxon>
        <taxon>Alternaria sect. Ulocladioides</taxon>
    </lineage>
</organism>
<feature type="region of interest" description="Disordered" evidence="1">
    <location>
        <begin position="103"/>
        <end position="127"/>
    </location>
</feature>
<sequence length="536" mass="59923">MSSLNLNPQWQGWQTHRRQQSPPQQPVYPQNRYSPASSPNHSYYGEYAPAPGSYIKSYYSEDTPVPIIAELPAPLPPAPPTTTSEEQLKQDELLAHRMQHLEVEGNRQRSQSAVSQHARPASMMPPSTQGLSPLLHQQRSAQSLRLHSRSVSSFVDRQPVSMAPVVTQQLATLPLVHQRSAQSLRPHSTSFGATTEPWSPGSFDPPQDLSRFSTLPEVVVEQYPVSYKESQSPAENPPIPVLLGQQPIRRPSVALESSSLPGYLEQYRQAPYPPQWNPPPVVSTLYAHQESKRPSGSSWLDTPDSYVWRTIRPSEHARTPVPPSYSFKFKSTSGSFRSPKLSWTMTYPEEPTDSSKKVSKAQQAVWSYDLKLDPKTNLRKSEVLSSGGPNARSILTTYVHALNYSSLRFIGPDGCAYMWVTSTNVSSIHGSRYDTLRHALFVAMGNIADPLYGSIVADHCFWDGYVDESGGSLPDESIHVRSGTVDPAMVVATLQVMKEWEKHMLRQEKRKNPKAFAAAEEEARRYELGASSYWKA</sequence>
<dbReference type="Proteomes" id="UP000676310">
    <property type="component" value="Unassembled WGS sequence"/>
</dbReference>
<feature type="region of interest" description="Disordered" evidence="1">
    <location>
        <begin position="181"/>
        <end position="202"/>
    </location>
</feature>
<gene>
    <name evidence="2" type="ORF">ALTATR162_LOCUS7522</name>
</gene>
<feature type="compositionally biased region" description="Polar residues" evidence="1">
    <location>
        <begin position="181"/>
        <end position="197"/>
    </location>
</feature>
<proteinExistence type="predicted"/>